<dbReference type="RefSeq" id="WP_162656246.1">
    <property type="nucleotide sequence ID" value="NZ_LR593887.1"/>
</dbReference>
<feature type="domain" description="MoxR-vWA-beta-propeller ternary system" evidence="1">
    <location>
        <begin position="28"/>
        <end position="253"/>
    </location>
</feature>
<dbReference type="Pfam" id="PF19918">
    <property type="entry name" value="bpX2"/>
    <property type="match status" value="1"/>
</dbReference>
<dbReference type="EMBL" id="LR593887">
    <property type="protein sequence ID" value="VTR97491.1"/>
    <property type="molecule type" value="Genomic_DNA"/>
</dbReference>
<dbReference type="InParanoid" id="A0A6C2YIS1"/>
<keyword evidence="3" id="KW-1185">Reference proteome</keyword>
<protein>
    <recommendedName>
        <fullName evidence="1">MoxR-vWA-beta-propeller ternary system domain-containing protein</fullName>
    </recommendedName>
</protein>
<dbReference type="EMBL" id="LR586016">
    <property type="protein sequence ID" value="VIP01033.1"/>
    <property type="molecule type" value="Genomic_DNA"/>
</dbReference>
<reference evidence="2" key="1">
    <citation type="submission" date="2019-04" db="EMBL/GenBank/DDBJ databases">
        <authorList>
            <consortium name="Science for Life Laboratories"/>
        </authorList>
    </citation>
    <scope>NUCLEOTIDE SEQUENCE</scope>
    <source>
        <strain evidence="2">MBLW1</strain>
    </source>
</reference>
<gene>
    <name evidence="2" type="ORF">GMBLW1_29270</name>
</gene>
<proteinExistence type="predicted"/>
<accession>A0A6C2YIS1</accession>
<evidence type="ECO:0000313" key="2">
    <source>
        <dbReference type="EMBL" id="VIP01033.1"/>
    </source>
</evidence>
<dbReference type="Proteomes" id="UP000464378">
    <property type="component" value="Chromosome"/>
</dbReference>
<evidence type="ECO:0000313" key="3">
    <source>
        <dbReference type="Proteomes" id="UP000464378"/>
    </source>
</evidence>
<sequence length="261" mass="29510">MNQAAISSPTSNRPQDPLARLDMPRAAVIPRAAADQLAAFRTHADLRYRIIHEAVWLFWSQPNRAWMETLLAVAGARFFVPQSERWHVWGESLPTSEVPDSSEARPLDGLVIPGVLTSIPASEFPIPRERLQLVPDTIGKPRPISAMLVELSSLARWAEQTIGTDLARFRAAISRDRVILRGRDLPLIGEEVRFWGERLLLPLCWTLEPTWDERTLLELWQVDASEIVLLQTSEVVRISLESFQPLSLGGLRLEMRSRGRS</sequence>
<name>A0A6C2YIS1_9BACT</name>
<dbReference type="InterPro" id="IPR045552">
    <property type="entry name" value="bpX2"/>
</dbReference>
<evidence type="ECO:0000259" key="1">
    <source>
        <dbReference type="Pfam" id="PF19918"/>
    </source>
</evidence>
<dbReference type="KEGG" id="tim:GMBLW1_29270"/>
<dbReference type="AlphaFoldDB" id="A0A6C2YIS1"/>
<organism evidence="2">
    <name type="scientific">Tuwongella immobilis</name>
    <dbReference type="NCBI Taxonomy" id="692036"/>
    <lineage>
        <taxon>Bacteria</taxon>
        <taxon>Pseudomonadati</taxon>
        <taxon>Planctomycetota</taxon>
        <taxon>Planctomycetia</taxon>
        <taxon>Gemmatales</taxon>
        <taxon>Gemmataceae</taxon>
        <taxon>Tuwongella</taxon>
    </lineage>
</organism>